<evidence type="ECO:0000313" key="3">
    <source>
        <dbReference type="Proteomes" id="UP000320762"/>
    </source>
</evidence>
<protein>
    <submittedName>
        <fullName evidence="2">Uncharacterized protein</fullName>
    </submittedName>
</protein>
<dbReference type="SUPFAM" id="SSF56112">
    <property type="entry name" value="Protein kinase-like (PK-like)"/>
    <property type="match status" value="1"/>
</dbReference>
<feature type="chain" id="PRO_5021843518" evidence="1">
    <location>
        <begin position="30"/>
        <end position="273"/>
    </location>
</feature>
<dbReference type="InterPro" id="IPR051678">
    <property type="entry name" value="AGP_Transferase"/>
</dbReference>
<proteinExistence type="predicted"/>
<evidence type="ECO:0000313" key="2">
    <source>
        <dbReference type="EMBL" id="TRM55885.1"/>
    </source>
</evidence>
<reference evidence="2 3" key="1">
    <citation type="journal article" date="2019" name="New Phytol.">
        <title>Comparative genomics reveals unique wood-decay strategies and fruiting body development in the Schizophyllaceae.</title>
        <authorList>
            <person name="Almasi E."/>
            <person name="Sahu N."/>
            <person name="Krizsan K."/>
            <person name="Balint B."/>
            <person name="Kovacs G.M."/>
            <person name="Kiss B."/>
            <person name="Cseklye J."/>
            <person name="Drula E."/>
            <person name="Henrissat B."/>
            <person name="Nagy I."/>
            <person name="Chovatia M."/>
            <person name="Adam C."/>
            <person name="LaButti K."/>
            <person name="Lipzen A."/>
            <person name="Riley R."/>
            <person name="Grigoriev I.V."/>
            <person name="Nagy L.G."/>
        </authorList>
    </citation>
    <scope>NUCLEOTIDE SEQUENCE [LARGE SCALE GENOMIC DNA]</scope>
    <source>
        <strain evidence="2 3">NL-1724</strain>
    </source>
</reference>
<dbReference type="Gene3D" id="3.90.1200.10">
    <property type="match status" value="1"/>
</dbReference>
<feature type="signal peptide" evidence="1">
    <location>
        <begin position="1"/>
        <end position="29"/>
    </location>
</feature>
<keyword evidence="3" id="KW-1185">Reference proteome</keyword>
<gene>
    <name evidence="2" type="ORF">BD626DRAFT_415213</name>
</gene>
<dbReference type="AlphaFoldDB" id="A0A550BTL3"/>
<sequence>MEYVRVFSPSLLVVVVLTLHPQIPGVTLASQWSGMTREQRQEVCIKIAQIWAQLFSLRFPSVGSLYEAALSGPVNNGVTIGPMTVIVGPMTFIPSPRGDRTAPPDPSRCGPFTSLKEWLLAIARLDMAFGDPRPLSETVRGFIALVVADIEAAPDALFGNPRTSAIVLEHIDLLPHNVLVRPDAPTDVLAIIDWEGARTVPLWAVQPRFVNQCLDEYEEYVALIERTLGELVPAWADARNGEECREARRLYVRAHTSTWDPESVDPDWTIGPM</sequence>
<name>A0A550BTL3_9AGAR</name>
<dbReference type="Proteomes" id="UP000320762">
    <property type="component" value="Unassembled WGS sequence"/>
</dbReference>
<dbReference type="InterPro" id="IPR011009">
    <property type="entry name" value="Kinase-like_dom_sf"/>
</dbReference>
<dbReference type="EMBL" id="VDMD01000089">
    <property type="protein sequence ID" value="TRM55885.1"/>
    <property type="molecule type" value="Genomic_DNA"/>
</dbReference>
<organism evidence="2 3">
    <name type="scientific">Schizophyllum amplum</name>
    <dbReference type="NCBI Taxonomy" id="97359"/>
    <lineage>
        <taxon>Eukaryota</taxon>
        <taxon>Fungi</taxon>
        <taxon>Dikarya</taxon>
        <taxon>Basidiomycota</taxon>
        <taxon>Agaricomycotina</taxon>
        <taxon>Agaricomycetes</taxon>
        <taxon>Agaricomycetidae</taxon>
        <taxon>Agaricales</taxon>
        <taxon>Schizophyllaceae</taxon>
        <taxon>Schizophyllum</taxon>
    </lineage>
</organism>
<comment type="caution">
    <text evidence="2">The sequence shown here is derived from an EMBL/GenBank/DDBJ whole genome shotgun (WGS) entry which is preliminary data.</text>
</comment>
<evidence type="ECO:0000256" key="1">
    <source>
        <dbReference type="SAM" id="SignalP"/>
    </source>
</evidence>
<accession>A0A550BTL3</accession>
<keyword evidence="1" id="KW-0732">Signal</keyword>
<dbReference type="PANTHER" id="PTHR21310:SF13">
    <property type="entry name" value="AMINOGLYCOSIDE PHOSPHOTRANSFERASE DOMAIN-CONTAINING PROTEIN"/>
    <property type="match status" value="1"/>
</dbReference>
<dbReference type="PANTHER" id="PTHR21310">
    <property type="entry name" value="AMINOGLYCOSIDE PHOSPHOTRANSFERASE-RELATED-RELATED"/>
    <property type="match status" value="1"/>
</dbReference>
<dbReference type="OrthoDB" id="10003767at2759"/>